<dbReference type="EMBL" id="CM027687">
    <property type="protein sequence ID" value="KAG0521688.1"/>
    <property type="molecule type" value="Genomic_DNA"/>
</dbReference>
<gene>
    <name evidence="1" type="ORF">BDA96_08G182400</name>
</gene>
<evidence type="ECO:0000313" key="2">
    <source>
        <dbReference type="Proteomes" id="UP000807115"/>
    </source>
</evidence>
<evidence type="ECO:0000313" key="1">
    <source>
        <dbReference type="EMBL" id="KAG0521688.1"/>
    </source>
</evidence>
<organism evidence="1 2">
    <name type="scientific">Sorghum bicolor</name>
    <name type="common">Sorghum</name>
    <name type="synonym">Sorghum vulgare</name>
    <dbReference type="NCBI Taxonomy" id="4558"/>
    <lineage>
        <taxon>Eukaryota</taxon>
        <taxon>Viridiplantae</taxon>
        <taxon>Streptophyta</taxon>
        <taxon>Embryophyta</taxon>
        <taxon>Tracheophyta</taxon>
        <taxon>Spermatophyta</taxon>
        <taxon>Magnoliopsida</taxon>
        <taxon>Liliopsida</taxon>
        <taxon>Poales</taxon>
        <taxon>Poaceae</taxon>
        <taxon>PACMAD clade</taxon>
        <taxon>Panicoideae</taxon>
        <taxon>Andropogonodae</taxon>
        <taxon>Andropogoneae</taxon>
        <taxon>Sorghinae</taxon>
        <taxon>Sorghum</taxon>
    </lineage>
</organism>
<protein>
    <submittedName>
        <fullName evidence="1">Uncharacterized protein</fullName>
    </submittedName>
</protein>
<dbReference type="AlphaFoldDB" id="A0A921QGX6"/>
<name>A0A921QGX6_SORBI</name>
<reference evidence="1" key="1">
    <citation type="journal article" date="2019" name="BMC Genomics">
        <title>A new reference genome for Sorghum bicolor reveals high levels of sequence similarity between sweet and grain genotypes: implications for the genetics of sugar metabolism.</title>
        <authorList>
            <person name="Cooper E.A."/>
            <person name="Brenton Z.W."/>
            <person name="Flinn B.S."/>
            <person name="Jenkins J."/>
            <person name="Shu S."/>
            <person name="Flowers D."/>
            <person name="Luo F."/>
            <person name="Wang Y."/>
            <person name="Xia P."/>
            <person name="Barry K."/>
            <person name="Daum C."/>
            <person name="Lipzen A."/>
            <person name="Yoshinaga Y."/>
            <person name="Schmutz J."/>
            <person name="Saski C."/>
            <person name="Vermerris W."/>
            <person name="Kresovich S."/>
        </authorList>
    </citation>
    <scope>NUCLEOTIDE SEQUENCE</scope>
</reference>
<accession>A0A921QGX6</accession>
<dbReference type="Proteomes" id="UP000807115">
    <property type="component" value="Chromosome 8"/>
</dbReference>
<proteinExistence type="predicted"/>
<comment type="caution">
    <text evidence="1">The sequence shown here is derived from an EMBL/GenBank/DDBJ whole genome shotgun (WGS) entry which is preliminary data.</text>
</comment>
<reference evidence="1" key="2">
    <citation type="submission" date="2020-10" db="EMBL/GenBank/DDBJ databases">
        <authorList>
            <person name="Cooper E.A."/>
            <person name="Brenton Z.W."/>
            <person name="Flinn B.S."/>
            <person name="Jenkins J."/>
            <person name="Shu S."/>
            <person name="Flowers D."/>
            <person name="Luo F."/>
            <person name="Wang Y."/>
            <person name="Xia P."/>
            <person name="Barry K."/>
            <person name="Daum C."/>
            <person name="Lipzen A."/>
            <person name="Yoshinaga Y."/>
            <person name="Schmutz J."/>
            <person name="Saski C."/>
            <person name="Vermerris W."/>
            <person name="Kresovich S."/>
        </authorList>
    </citation>
    <scope>NUCLEOTIDE SEQUENCE</scope>
</reference>
<sequence>MSESSIQVVARELSCVTNRRLAVGSPSGSRKTPKIQPLHHKRKDICLQLRGMEVLSLHTCSHGTHL</sequence>